<gene>
    <name evidence="1" type="ORF">OGM63_05710</name>
</gene>
<keyword evidence="2" id="KW-1185">Reference proteome</keyword>
<name>A0ABT3AV84_9CYAN</name>
<evidence type="ECO:0000313" key="1">
    <source>
        <dbReference type="EMBL" id="MCV3213027.1"/>
    </source>
</evidence>
<organism evidence="1 2">
    <name type="scientific">Plectonema radiosum NIES-515</name>
    <dbReference type="NCBI Taxonomy" id="2986073"/>
    <lineage>
        <taxon>Bacteria</taxon>
        <taxon>Bacillati</taxon>
        <taxon>Cyanobacteriota</taxon>
        <taxon>Cyanophyceae</taxon>
        <taxon>Oscillatoriophycideae</taxon>
        <taxon>Oscillatoriales</taxon>
        <taxon>Microcoleaceae</taxon>
        <taxon>Plectonema</taxon>
    </lineage>
</organism>
<dbReference type="EMBL" id="JAOWRF010000086">
    <property type="protein sequence ID" value="MCV3213027.1"/>
    <property type="molecule type" value="Genomic_DNA"/>
</dbReference>
<proteinExistence type="predicted"/>
<dbReference type="Proteomes" id="UP001526143">
    <property type="component" value="Unassembled WGS sequence"/>
</dbReference>
<protein>
    <submittedName>
        <fullName evidence="1">Uncharacterized protein</fullName>
    </submittedName>
</protein>
<dbReference type="RefSeq" id="WP_263744534.1">
    <property type="nucleotide sequence ID" value="NZ_JAOWRF010000086.1"/>
</dbReference>
<evidence type="ECO:0000313" key="2">
    <source>
        <dbReference type="Proteomes" id="UP001526143"/>
    </source>
</evidence>
<sequence>MTALNPATDIPSNIDSLEKLAVWVGMSLSAINLTGTALEAPGYSQRVAQSGIFYVEVDNKHRALIRLSVPVSADHLAGANNVWTYALPLSDASIPTAFKTAA</sequence>
<comment type="caution">
    <text evidence="1">The sequence shown here is derived from an EMBL/GenBank/DDBJ whole genome shotgun (WGS) entry which is preliminary data.</text>
</comment>
<accession>A0ABT3AV84</accession>
<reference evidence="1 2" key="1">
    <citation type="submission" date="2022-10" db="EMBL/GenBank/DDBJ databases">
        <title>Identification of biosynthetic pathway for the production of the potent trypsin inhibitor radiosumin.</title>
        <authorList>
            <person name="Fewer D.P."/>
            <person name="Delbaje E."/>
            <person name="Ouyang X."/>
            <person name="Agostino P.D."/>
            <person name="Wahlsten M."/>
            <person name="Jokela J."/>
            <person name="Permi P."/>
            <person name="Haapaniemi E."/>
            <person name="Koistinen H."/>
        </authorList>
    </citation>
    <scope>NUCLEOTIDE SEQUENCE [LARGE SCALE GENOMIC DNA]</scope>
    <source>
        <strain evidence="1 2">NIES-515</strain>
    </source>
</reference>